<protein>
    <submittedName>
        <fullName evidence="1">Uncharacterized protein</fullName>
    </submittedName>
</protein>
<dbReference type="EMBL" id="KZ825313">
    <property type="protein sequence ID" value="RAH50631.1"/>
    <property type="molecule type" value="Genomic_DNA"/>
</dbReference>
<proteinExistence type="predicted"/>
<reference evidence="1" key="1">
    <citation type="submission" date="2018-02" db="EMBL/GenBank/DDBJ databases">
        <title>The genomes of Aspergillus section Nigri reveals drivers in fungal speciation.</title>
        <authorList>
            <consortium name="DOE Joint Genome Institute"/>
            <person name="Vesth T.C."/>
            <person name="Nybo J."/>
            <person name="Theobald S."/>
            <person name="Brandl J."/>
            <person name="Frisvad J.C."/>
            <person name="Nielsen K.F."/>
            <person name="Lyhne E.K."/>
            <person name="Kogle M.E."/>
            <person name="Kuo A."/>
            <person name="Riley R."/>
            <person name="Clum A."/>
            <person name="Nolan M."/>
            <person name="Lipzen A."/>
            <person name="Salamov A."/>
            <person name="Henrissat B."/>
            <person name="Wiebenga A."/>
            <person name="De vries R.P."/>
            <person name="Grigoriev I.V."/>
            <person name="Mortensen U.H."/>
            <person name="Andersen M.R."/>
            <person name="Baker S.E."/>
        </authorList>
    </citation>
    <scope>NUCLEOTIDE SEQUENCE</scope>
    <source>
        <strain evidence="1">CBS 621.78</strain>
    </source>
</reference>
<keyword evidence="2" id="KW-1185">Reference proteome</keyword>
<accession>A0ACD1GMZ3</accession>
<name>A0ACD1GMZ3_9EURO</name>
<evidence type="ECO:0000313" key="2">
    <source>
        <dbReference type="Proteomes" id="UP000249057"/>
    </source>
</evidence>
<organism evidence="1 2">
    <name type="scientific">Aspergillus brunneoviolaceus CBS 621.78</name>
    <dbReference type="NCBI Taxonomy" id="1450534"/>
    <lineage>
        <taxon>Eukaryota</taxon>
        <taxon>Fungi</taxon>
        <taxon>Dikarya</taxon>
        <taxon>Ascomycota</taxon>
        <taxon>Pezizomycotina</taxon>
        <taxon>Eurotiomycetes</taxon>
        <taxon>Eurotiomycetidae</taxon>
        <taxon>Eurotiales</taxon>
        <taxon>Aspergillaceae</taxon>
        <taxon>Aspergillus</taxon>
        <taxon>Aspergillus subgen. Circumdati</taxon>
    </lineage>
</organism>
<dbReference type="Proteomes" id="UP000249057">
    <property type="component" value="Unassembled WGS sequence"/>
</dbReference>
<evidence type="ECO:0000313" key="1">
    <source>
        <dbReference type="EMBL" id="RAH50631.1"/>
    </source>
</evidence>
<sequence>MHLPRQLLHNLPHPRMIVRQAEEGVIALVRVDAQWQHRAVLDRAALRPTPIPRIDADPGAPGEEERPTRAARLVRHPQLGDDFAALVQRRVRVLLVAPGAEDSDEGVSDEFLHRLLLLPPFLFYAWLLLLVGGGGAAPNETIQSSSALREGLTHQLRRVPGDQIDHHECTVRQRPEGPPDALREAEVPDDAGQGVPRVVDLRRHHVRGQGVIEVVGEDLSVAGEAERVAEQPPPEVQGMPGPGYPPLLLLVCLGLEDLLPEGFVVPIVPGLGLRDAFAAVGDRAYFGIWGCGRDSLGGRHSMECSSRPETGMNVVLFISIPWAQLMLNTLDLKGVEKGIPWSSSVEKSREDQSKAIIIVAMVVKDVSGIIFDAL</sequence>
<gene>
    <name evidence="1" type="ORF">BO95DRAFT_158867</name>
</gene>